<gene>
    <name evidence="3" type="ORF">GCM10008905_18250</name>
</gene>
<comment type="similarity">
    <text evidence="2">Belongs to the class-IV pyridoxal-phosphate-dependent aminotransferase family.</text>
</comment>
<dbReference type="PANTHER" id="PTHR42743:SF11">
    <property type="entry name" value="AMINODEOXYCHORISMATE LYASE"/>
    <property type="match status" value="1"/>
</dbReference>
<dbReference type="InterPro" id="IPR036038">
    <property type="entry name" value="Aminotransferase-like"/>
</dbReference>
<dbReference type="CDD" id="cd00449">
    <property type="entry name" value="PLPDE_IV"/>
    <property type="match status" value="1"/>
</dbReference>
<dbReference type="InterPro" id="IPR050571">
    <property type="entry name" value="Class-IV_PLP-Dep_Aminotrnsfr"/>
</dbReference>
<dbReference type="Proteomes" id="UP001500339">
    <property type="component" value="Unassembled WGS sequence"/>
</dbReference>
<keyword evidence="3" id="KW-0032">Aminotransferase</keyword>
<keyword evidence="4" id="KW-1185">Reference proteome</keyword>
<dbReference type="InterPro" id="IPR043131">
    <property type="entry name" value="BCAT-like_N"/>
</dbReference>
<proteinExistence type="inferred from homology"/>
<dbReference type="SUPFAM" id="SSF56752">
    <property type="entry name" value="D-aminoacid aminotransferase-like PLP-dependent enzymes"/>
    <property type="match status" value="1"/>
</dbReference>
<dbReference type="RefSeq" id="WP_343769005.1">
    <property type="nucleotide sequence ID" value="NZ_BAAACF010000001.1"/>
</dbReference>
<dbReference type="EMBL" id="BAAACF010000001">
    <property type="protein sequence ID" value="GAA0724414.1"/>
    <property type="molecule type" value="Genomic_DNA"/>
</dbReference>
<dbReference type="InterPro" id="IPR001544">
    <property type="entry name" value="Aminotrans_IV"/>
</dbReference>
<dbReference type="PANTHER" id="PTHR42743">
    <property type="entry name" value="AMINO-ACID AMINOTRANSFERASE"/>
    <property type="match status" value="1"/>
</dbReference>
<evidence type="ECO:0000313" key="4">
    <source>
        <dbReference type="Proteomes" id="UP001500339"/>
    </source>
</evidence>
<dbReference type="Gene3D" id="3.20.10.10">
    <property type="entry name" value="D-amino Acid Aminotransferase, subunit A, domain 2"/>
    <property type="match status" value="1"/>
</dbReference>
<dbReference type="Pfam" id="PF01063">
    <property type="entry name" value="Aminotran_4"/>
    <property type="match status" value="1"/>
</dbReference>
<evidence type="ECO:0000313" key="3">
    <source>
        <dbReference type="EMBL" id="GAA0724414.1"/>
    </source>
</evidence>
<comment type="caution">
    <text evidence="3">The sequence shown here is derived from an EMBL/GenBank/DDBJ whole genome shotgun (WGS) entry which is preliminary data.</text>
</comment>
<sequence>MMKFNSFILNDDMKEIELFDESLLKNGKCLYEVIKVKEGVPLFLERHIKRLHNSAKLTSLSLWVEDEYIEKALNKIILKNEVKEGSLKFVLNFDEKVFLAFFEEVVFPSEKDFSEGVSIWTYKRERDNPNAKVLNMDFRMDLDKFMKEKDIFEALLVDRNGYITEGSKSNVFIVKDSKIITTPIKDVLPGTKRGIVLEICKEANIQLEERNIKEDELSEIQGIFLTSTPFDILPVKEVNGFKIASAENVLIKKVMHLYSGMIINYIKNKSIS</sequence>
<reference evidence="4" key="1">
    <citation type="journal article" date="2019" name="Int. J. Syst. Evol. Microbiol.">
        <title>The Global Catalogue of Microorganisms (GCM) 10K type strain sequencing project: providing services to taxonomists for standard genome sequencing and annotation.</title>
        <authorList>
            <consortium name="The Broad Institute Genomics Platform"/>
            <consortium name="The Broad Institute Genome Sequencing Center for Infectious Disease"/>
            <person name="Wu L."/>
            <person name="Ma J."/>
        </authorList>
    </citation>
    <scope>NUCLEOTIDE SEQUENCE [LARGE SCALE GENOMIC DNA]</scope>
    <source>
        <strain evidence="4">JCM 1405</strain>
    </source>
</reference>
<dbReference type="Gene3D" id="3.30.470.10">
    <property type="match status" value="1"/>
</dbReference>
<accession>A0ABP3U8U7</accession>
<evidence type="ECO:0000256" key="2">
    <source>
        <dbReference type="ARBA" id="ARBA00009320"/>
    </source>
</evidence>
<comment type="cofactor">
    <cofactor evidence="1">
        <name>pyridoxal 5'-phosphate</name>
        <dbReference type="ChEBI" id="CHEBI:597326"/>
    </cofactor>
</comment>
<name>A0ABP3U8U7_9CLOT</name>
<dbReference type="GO" id="GO:0008483">
    <property type="term" value="F:transaminase activity"/>
    <property type="evidence" value="ECO:0007669"/>
    <property type="project" value="UniProtKB-KW"/>
</dbReference>
<keyword evidence="3" id="KW-0808">Transferase</keyword>
<evidence type="ECO:0000256" key="1">
    <source>
        <dbReference type="ARBA" id="ARBA00001933"/>
    </source>
</evidence>
<organism evidence="3 4">
    <name type="scientific">Clostridium malenominatum</name>
    <dbReference type="NCBI Taxonomy" id="1539"/>
    <lineage>
        <taxon>Bacteria</taxon>
        <taxon>Bacillati</taxon>
        <taxon>Bacillota</taxon>
        <taxon>Clostridia</taxon>
        <taxon>Eubacteriales</taxon>
        <taxon>Clostridiaceae</taxon>
        <taxon>Clostridium</taxon>
    </lineage>
</organism>
<dbReference type="InterPro" id="IPR043132">
    <property type="entry name" value="BCAT-like_C"/>
</dbReference>
<protein>
    <submittedName>
        <fullName evidence="3">Aminotransferase class IV</fullName>
    </submittedName>
</protein>